<proteinExistence type="predicted"/>
<evidence type="ECO:0000313" key="3">
    <source>
        <dbReference type="Proteomes" id="UP000734854"/>
    </source>
</evidence>
<evidence type="ECO:0000256" key="1">
    <source>
        <dbReference type="SAM" id="SignalP"/>
    </source>
</evidence>
<sequence>MTMVIGRCLVCFLYVLVSTATPRCPRCGAHASVHSTPNKRHKFDDSKECMLSDGFLMDWDVLETFAGLYISWRFCIGAIGVIFSATDFVRTLQDPKRKVHKSVKGVLKLEVEKLHTSLVDVDNISDGGSIIIDSNDDVEGHQADQILIVKAQKD</sequence>
<dbReference type="AlphaFoldDB" id="A0A8J5I7N5"/>
<keyword evidence="1" id="KW-0732">Signal</keyword>
<protein>
    <submittedName>
        <fullName evidence="2">Uncharacterized protein</fullName>
    </submittedName>
</protein>
<accession>A0A8J5I7N5</accession>
<keyword evidence="3" id="KW-1185">Reference proteome</keyword>
<feature type="signal peptide" evidence="1">
    <location>
        <begin position="1"/>
        <end position="20"/>
    </location>
</feature>
<reference evidence="2 3" key="1">
    <citation type="submission" date="2020-08" db="EMBL/GenBank/DDBJ databases">
        <title>Plant Genome Project.</title>
        <authorList>
            <person name="Zhang R.-G."/>
        </authorList>
    </citation>
    <scope>NUCLEOTIDE SEQUENCE [LARGE SCALE GENOMIC DNA]</scope>
    <source>
        <tissue evidence="2">Rhizome</tissue>
    </source>
</reference>
<dbReference type="Proteomes" id="UP000734854">
    <property type="component" value="Unassembled WGS sequence"/>
</dbReference>
<organism evidence="2 3">
    <name type="scientific">Zingiber officinale</name>
    <name type="common">Ginger</name>
    <name type="synonym">Amomum zingiber</name>
    <dbReference type="NCBI Taxonomy" id="94328"/>
    <lineage>
        <taxon>Eukaryota</taxon>
        <taxon>Viridiplantae</taxon>
        <taxon>Streptophyta</taxon>
        <taxon>Embryophyta</taxon>
        <taxon>Tracheophyta</taxon>
        <taxon>Spermatophyta</taxon>
        <taxon>Magnoliopsida</taxon>
        <taxon>Liliopsida</taxon>
        <taxon>Zingiberales</taxon>
        <taxon>Zingiberaceae</taxon>
        <taxon>Zingiber</taxon>
    </lineage>
</organism>
<gene>
    <name evidence="2" type="ORF">ZIOFF_000077</name>
</gene>
<evidence type="ECO:0000313" key="2">
    <source>
        <dbReference type="EMBL" id="KAG6535120.1"/>
    </source>
</evidence>
<feature type="chain" id="PRO_5035190282" evidence="1">
    <location>
        <begin position="21"/>
        <end position="154"/>
    </location>
</feature>
<dbReference type="EMBL" id="JACMSC010000001">
    <property type="protein sequence ID" value="KAG6535120.1"/>
    <property type="molecule type" value="Genomic_DNA"/>
</dbReference>
<comment type="caution">
    <text evidence="2">The sequence shown here is derived from an EMBL/GenBank/DDBJ whole genome shotgun (WGS) entry which is preliminary data.</text>
</comment>
<name>A0A8J5I7N5_ZINOF</name>